<gene>
    <name evidence="2" type="ORF">PCS_02632</name>
</gene>
<dbReference type="InterPro" id="IPR041920">
    <property type="entry name" value="ROS/MUCR_sf"/>
</dbReference>
<dbReference type="GO" id="GO:0008270">
    <property type="term" value="F:zinc ion binding"/>
    <property type="evidence" value="ECO:0007669"/>
    <property type="project" value="InterPro"/>
</dbReference>
<dbReference type="AlphaFoldDB" id="M5PRC9"/>
<dbReference type="EMBL" id="AOSV01000029">
    <property type="protein sequence ID" value="EMG36620.1"/>
    <property type="molecule type" value="Genomic_DNA"/>
</dbReference>
<dbReference type="OrthoDB" id="9809693at2"/>
<evidence type="ECO:0000256" key="1">
    <source>
        <dbReference type="ARBA" id="ARBA00007031"/>
    </source>
</evidence>
<dbReference type="InterPro" id="IPR008807">
    <property type="entry name" value="ROS_MUCR"/>
</dbReference>
<reference evidence="2 3" key="1">
    <citation type="journal article" date="2013" name="Genome Announc.">
        <title>Draft Genome Sequence for Desulfovibrio africanus Strain PCS.</title>
        <authorList>
            <person name="Brown S.D."/>
            <person name="Utturkar S.M."/>
            <person name="Arkin A.P."/>
            <person name="Deutschbauer A.M."/>
            <person name="Elias D.A."/>
            <person name="Hazen T.C."/>
            <person name="Chakraborty R."/>
        </authorList>
    </citation>
    <scope>NUCLEOTIDE SEQUENCE [LARGE SCALE GENOMIC DNA]</scope>
    <source>
        <strain evidence="2 3">PCS</strain>
    </source>
</reference>
<dbReference type="GO" id="GO:0006355">
    <property type="term" value="P:regulation of DNA-templated transcription"/>
    <property type="evidence" value="ECO:0007669"/>
    <property type="project" value="InterPro"/>
</dbReference>
<name>M5PRC9_DESAF</name>
<dbReference type="PATRIC" id="fig|1262666.3.peg.2672"/>
<protein>
    <submittedName>
        <fullName evidence="2">Transcriptional regulator, MucR family</fullName>
    </submittedName>
</protein>
<dbReference type="GO" id="GO:0003677">
    <property type="term" value="F:DNA binding"/>
    <property type="evidence" value="ECO:0007669"/>
    <property type="project" value="InterPro"/>
</dbReference>
<dbReference type="Proteomes" id="UP000011922">
    <property type="component" value="Unassembled WGS sequence"/>
</dbReference>
<dbReference type="Gene3D" id="1.10.10.1550">
    <property type="entry name" value="ROS/MUCR transcriptional regulator protein"/>
    <property type="match status" value="1"/>
</dbReference>
<comment type="similarity">
    <text evidence="1">Belongs to the ros/MucR family.</text>
</comment>
<proteinExistence type="inferred from homology"/>
<comment type="caution">
    <text evidence="2">The sequence shown here is derived from an EMBL/GenBank/DDBJ whole genome shotgun (WGS) entry which is preliminary data.</text>
</comment>
<dbReference type="RefSeq" id="WP_005987888.1">
    <property type="nucleotide sequence ID" value="NZ_AOSV01000029.1"/>
</dbReference>
<evidence type="ECO:0000313" key="2">
    <source>
        <dbReference type="EMBL" id="EMG36620.1"/>
    </source>
</evidence>
<organism evidence="2 3">
    <name type="scientific">Desulfocurvibacter africanus PCS</name>
    <dbReference type="NCBI Taxonomy" id="1262666"/>
    <lineage>
        <taxon>Bacteria</taxon>
        <taxon>Pseudomonadati</taxon>
        <taxon>Thermodesulfobacteriota</taxon>
        <taxon>Desulfovibrionia</taxon>
        <taxon>Desulfovibrionales</taxon>
        <taxon>Desulfovibrionaceae</taxon>
        <taxon>Desulfocurvibacter</taxon>
    </lineage>
</organism>
<evidence type="ECO:0000313" key="3">
    <source>
        <dbReference type="Proteomes" id="UP000011922"/>
    </source>
</evidence>
<accession>M5PRC9</accession>
<dbReference type="Pfam" id="PF05443">
    <property type="entry name" value="ROS_MUCR"/>
    <property type="match status" value="1"/>
</dbReference>
<sequence length="135" mass="15272">MGDALKEALEIVAAQARVRHMTEDEIVAMTKSLVISLNQILGECSTDSSQNQEPVIDPAKHRREKSITCLECGKSFKSITSRHLKLHGLDKKSYLAKWDLPKGTSLACKALARERRDRIKEMKLWNHRGKEDSKS</sequence>